<evidence type="ECO:0000256" key="1">
    <source>
        <dbReference type="ARBA" id="ARBA00016512"/>
    </source>
</evidence>
<protein>
    <recommendedName>
        <fullName evidence="1">Probable pectate lyase C</fullName>
    </recommendedName>
</protein>
<dbReference type="OrthoDB" id="292920at2"/>
<gene>
    <name evidence="3" type="ORF">Pla144_05700</name>
</gene>
<dbReference type="SUPFAM" id="SSF51126">
    <property type="entry name" value="Pectin lyase-like"/>
    <property type="match status" value="4"/>
</dbReference>
<accession>A0A5C6D1Z3</accession>
<proteinExistence type="predicted"/>
<dbReference type="PROSITE" id="PS00018">
    <property type="entry name" value="EF_HAND_1"/>
    <property type="match status" value="1"/>
</dbReference>
<dbReference type="PANTHER" id="PTHR11319:SF35">
    <property type="entry name" value="OUTER MEMBRANE PROTEIN PMPC-RELATED"/>
    <property type="match status" value="1"/>
</dbReference>
<dbReference type="InterPro" id="IPR018247">
    <property type="entry name" value="EF_Hand_1_Ca_BS"/>
</dbReference>
<dbReference type="PANTHER" id="PTHR11319">
    <property type="entry name" value="G PROTEIN-COUPLED RECEPTOR-RELATED"/>
    <property type="match status" value="1"/>
</dbReference>
<dbReference type="SMART" id="SM00710">
    <property type="entry name" value="PbH1"/>
    <property type="match status" value="14"/>
</dbReference>
<dbReference type="Proteomes" id="UP000318437">
    <property type="component" value="Unassembled WGS sequence"/>
</dbReference>
<evidence type="ECO:0000256" key="2">
    <source>
        <dbReference type="SAM" id="MobiDB-lite"/>
    </source>
</evidence>
<keyword evidence="4" id="KW-1185">Reference proteome</keyword>
<comment type="caution">
    <text evidence="3">The sequence shown here is derived from an EMBL/GenBank/DDBJ whole genome shotgun (WGS) entry which is preliminary data.</text>
</comment>
<evidence type="ECO:0000313" key="4">
    <source>
        <dbReference type="Proteomes" id="UP000318437"/>
    </source>
</evidence>
<dbReference type="NCBIfam" id="NF041518">
    <property type="entry name" value="choice_anch_Q"/>
    <property type="match status" value="4"/>
</dbReference>
<evidence type="ECO:0000313" key="3">
    <source>
        <dbReference type="EMBL" id="TWU29791.1"/>
    </source>
</evidence>
<sequence>MSRMTRSHWLKSQSRRRSSQTAARHNRQLRVEHLEDRRLLAVFTVSNLNDAGSGSLRAAITLANADAIADTIDFSVTGTIEMASRLPTITQAVTITGPGADQLTINANNVSRIFEIDDGTPSQIDVQLSGLTLTGGKVNTSSIEGRDGGAISNRENLTLSSSTLSGNMATRGGGISNYGTATVTNSTVSDNVAVIHGGIYNLDGSVTVTSSTISGNKSFQSGGGITNAGGTATITSSTISGNTALGNGGGMWNRYGSVTVTSSTISGNSAEVGGGISNSDGSMTVTSSLISGNSADYGNELSGTFTLTGYNLIGDSSQTTAEALNRVSVGVTDVLATSDGTVPTALASILGPLADNGGPTWTHALVVGSPAINAGDPAFTTPPTFDQRGAPFARVGGGTIDIGAYEVQTLSLVVDTLVDESDGDYFLGDLSLREAIELANAFPGADTINFAAALSGGTILLDDLLGEMTITGAVTIDATALASGLTIDAGNGTDNIFNTGDGYRIFNIEDGTASQIDVQIRGLTLTGGDVTGFGGAIFSRENLTLTSSTLSGNSASNGGGILNYGTSTVTGSTLSGNSASFGGGISNYDTATVTGSTLSGNSAGVRGGGILNSVGGMATITSSTLSGNSANSGGGIYNFAAATIISSTLSDNMAGNDGGGIVNSTGGTATVTTSTLSGNSASVRGGGIRNFGTVTISSSTLTGNSASIDGGGIVNSSGTLTVTSSLISGNTASAGNEISEYQGTVNLNGYNLIGDSSQTTAQALSGVSVGATDITATSDGTVPTARASILDTALSDNGGPTQTHAISIASPAFDAGDPAFTTPPTFDQRGSGFPRVYGLRVDIGAFELQPLPALLVDTDVDESDGDYSVGDLSLREAIELTNVFPGADTISFAAALSGGTILLDDLLGEMTITGAVTIDATALASGLTIDAGNGTDNIFNTGDGYRIFNIDDGTASQIDVQFRGLTLTGGDIAGDGGAISNRENLTLSESVISRNSASSGGGIWNFGTVAVTNGNLLGNSASFGGGILNFGMATITSSTLSGNSASNGGAISNYGTATVTTSTLSSNSASSRGGGILNLGGTATITSSTLSGNSANSRGGGILNSGGTAIITSSTLSGNSASFDGGGIVNSSGTATLTGSLISGNTAGVGNEIRNFGGPVNLNGYNVIGDISQTTAQALSGVSVGASDIVATSDGTVPTALASILDTTLADNGGPTQTHALVARSPAFEAGNPAFTAPPNFDQRGSGFSRVAGFRVDVGAFELQSIPALLLVDTNVDESDGDYSPGDLSLREAIELANAFPGADTITFDAALASDTIPLTLGMLTISDDLTVTGPGADLLTIDAGGNSGVMRVSGATTANISGLTFSGGRTGRGAGLRNDAGATTTLTDMVISGNTATQVSFDAGGGLWNAGNLTLVRSTVAGNIASGGGGGIFNDGMATITRSTISGNSASSGGGISNFFGSATVTSSTITGNSGGGIFNYDGAGTITGSLITGNTDSIANEIRNFSYTFILNGYNLIGDSSQTTAQALSGITVGATDITATSNGTNPTALASILGPLADNGGSTLTHALLAGSPAIDMGDPTVMFDAMEYDQRGVGFLRVVDSGGGLRVDIGAYEVQVAVAVPDSADFDGDGDVDGRDFLTWQRGFGIVMPNAVKTDGDADNDLDVDGDDLDVWQLQYATVPPMLATLAVGEPVESVSLLVSTTEDPLTSYRAAIDAAMALNLFEDGGEAESVPLTESSWEQEISYDSMFADDTFLPRGGDTEAVDFGFIDSNDAEKLPEAWLTEELLEQVFG</sequence>
<dbReference type="RefSeq" id="WP_146447766.1">
    <property type="nucleotide sequence ID" value="NZ_SJPS01000001.1"/>
</dbReference>
<name>A0A5C6D1Z3_9BACT</name>
<dbReference type="InterPro" id="IPR059226">
    <property type="entry name" value="Choice_anch_Q_dom"/>
</dbReference>
<dbReference type="InterPro" id="IPR006626">
    <property type="entry name" value="PbH1"/>
</dbReference>
<dbReference type="InterPro" id="IPR011050">
    <property type="entry name" value="Pectin_lyase_fold/virulence"/>
</dbReference>
<dbReference type="InterPro" id="IPR012334">
    <property type="entry name" value="Pectin_lyas_fold"/>
</dbReference>
<dbReference type="EMBL" id="SJPS01000001">
    <property type="protein sequence ID" value="TWU29791.1"/>
    <property type="molecule type" value="Genomic_DNA"/>
</dbReference>
<feature type="region of interest" description="Disordered" evidence="2">
    <location>
        <begin position="1"/>
        <end position="27"/>
    </location>
</feature>
<dbReference type="Gene3D" id="2.160.20.10">
    <property type="entry name" value="Single-stranded right-handed beta-helix, Pectin lyase-like"/>
    <property type="match status" value="2"/>
</dbReference>
<organism evidence="3 4">
    <name type="scientific">Bythopirellula polymerisocia</name>
    <dbReference type="NCBI Taxonomy" id="2528003"/>
    <lineage>
        <taxon>Bacteria</taxon>
        <taxon>Pseudomonadati</taxon>
        <taxon>Planctomycetota</taxon>
        <taxon>Planctomycetia</taxon>
        <taxon>Pirellulales</taxon>
        <taxon>Lacipirellulaceae</taxon>
        <taxon>Bythopirellula</taxon>
    </lineage>
</organism>
<reference evidence="3 4" key="1">
    <citation type="submission" date="2019-02" db="EMBL/GenBank/DDBJ databases">
        <title>Deep-cultivation of Planctomycetes and their phenomic and genomic characterization uncovers novel biology.</title>
        <authorList>
            <person name="Wiegand S."/>
            <person name="Jogler M."/>
            <person name="Boedeker C."/>
            <person name="Pinto D."/>
            <person name="Vollmers J."/>
            <person name="Rivas-Marin E."/>
            <person name="Kohn T."/>
            <person name="Peeters S.H."/>
            <person name="Heuer A."/>
            <person name="Rast P."/>
            <person name="Oberbeckmann S."/>
            <person name="Bunk B."/>
            <person name="Jeske O."/>
            <person name="Meyerdierks A."/>
            <person name="Storesund J.E."/>
            <person name="Kallscheuer N."/>
            <person name="Luecker S."/>
            <person name="Lage O.M."/>
            <person name="Pohl T."/>
            <person name="Merkel B.J."/>
            <person name="Hornburger P."/>
            <person name="Mueller R.-W."/>
            <person name="Bruemmer F."/>
            <person name="Labrenz M."/>
            <person name="Spormann A.M."/>
            <person name="Op Den Camp H."/>
            <person name="Overmann J."/>
            <person name="Amann R."/>
            <person name="Jetten M.S.M."/>
            <person name="Mascher T."/>
            <person name="Medema M.H."/>
            <person name="Devos D.P."/>
            <person name="Kaster A.-K."/>
            <person name="Ovreas L."/>
            <person name="Rohde M."/>
            <person name="Galperin M.Y."/>
            <person name="Jogler C."/>
        </authorList>
    </citation>
    <scope>NUCLEOTIDE SEQUENCE [LARGE SCALE GENOMIC DNA]</scope>
    <source>
        <strain evidence="3 4">Pla144</strain>
    </source>
</reference>